<feature type="region of interest" description="Disordered" evidence="11">
    <location>
        <begin position="390"/>
        <end position="410"/>
    </location>
</feature>
<keyword evidence="8 10" id="KW-0012">Acyltransferase</keyword>
<keyword evidence="14" id="KW-1185">Reference proteome</keyword>
<keyword evidence="2 10" id="KW-0808">Transferase</keyword>
<dbReference type="GO" id="GO:0005794">
    <property type="term" value="C:Golgi apparatus"/>
    <property type="evidence" value="ECO:0007669"/>
    <property type="project" value="TreeGrafter"/>
</dbReference>
<keyword evidence="5 10" id="KW-0472">Membrane</keyword>
<comment type="caution">
    <text evidence="13">The sequence shown here is derived from an EMBL/GenBank/DDBJ whole genome shotgun (WGS) entry which is preliminary data.</text>
</comment>
<evidence type="ECO:0000256" key="1">
    <source>
        <dbReference type="ARBA" id="ARBA00004127"/>
    </source>
</evidence>
<evidence type="ECO:0000256" key="11">
    <source>
        <dbReference type="SAM" id="MobiDB-lite"/>
    </source>
</evidence>
<evidence type="ECO:0000313" key="14">
    <source>
        <dbReference type="Proteomes" id="UP001497744"/>
    </source>
</evidence>
<name>A0AAV4LX83_BABCB</name>
<dbReference type="GO" id="GO:0019706">
    <property type="term" value="F:protein-cysteine S-palmitoyltransferase activity"/>
    <property type="evidence" value="ECO:0007669"/>
    <property type="project" value="UniProtKB-EC"/>
</dbReference>
<proteinExistence type="inferred from homology"/>
<keyword evidence="7" id="KW-0449">Lipoprotein</keyword>
<evidence type="ECO:0000256" key="9">
    <source>
        <dbReference type="ARBA" id="ARBA00048048"/>
    </source>
</evidence>
<dbReference type="GO" id="GO:0006612">
    <property type="term" value="P:protein targeting to membrane"/>
    <property type="evidence" value="ECO:0007669"/>
    <property type="project" value="TreeGrafter"/>
</dbReference>
<comment type="domain">
    <text evidence="10">The DHHC domain is required for palmitoyltransferase activity.</text>
</comment>
<evidence type="ECO:0000256" key="6">
    <source>
        <dbReference type="ARBA" id="ARBA00023139"/>
    </source>
</evidence>
<evidence type="ECO:0000256" key="8">
    <source>
        <dbReference type="ARBA" id="ARBA00023315"/>
    </source>
</evidence>
<comment type="subcellular location">
    <subcellularLocation>
        <location evidence="1">Endomembrane system</location>
        <topology evidence="1">Multi-pass membrane protein</topology>
    </subcellularLocation>
</comment>
<evidence type="ECO:0000256" key="7">
    <source>
        <dbReference type="ARBA" id="ARBA00023288"/>
    </source>
</evidence>
<feature type="region of interest" description="Disordered" evidence="11">
    <location>
        <begin position="1"/>
        <end position="34"/>
    </location>
</feature>
<comment type="catalytic activity">
    <reaction evidence="9 10">
        <text>L-cysteinyl-[protein] + hexadecanoyl-CoA = S-hexadecanoyl-L-cysteinyl-[protein] + CoA</text>
        <dbReference type="Rhea" id="RHEA:36683"/>
        <dbReference type="Rhea" id="RHEA-COMP:10131"/>
        <dbReference type="Rhea" id="RHEA-COMP:11032"/>
        <dbReference type="ChEBI" id="CHEBI:29950"/>
        <dbReference type="ChEBI" id="CHEBI:57287"/>
        <dbReference type="ChEBI" id="CHEBI:57379"/>
        <dbReference type="ChEBI" id="CHEBI:74151"/>
        <dbReference type="EC" id="2.3.1.225"/>
    </reaction>
</comment>
<comment type="similarity">
    <text evidence="10">Belongs to the DHHC palmitoyltransferase family.</text>
</comment>
<reference evidence="13 14" key="1">
    <citation type="submission" date="2021-06" db="EMBL/GenBank/DDBJ databases">
        <title>Genome sequence of Babesia caballi.</title>
        <authorList>
            <person name="Yamagishi J."/>
            <person name="Kidaka T."/>
            <person name="Ochi A."/>
        </authorList>
    </citation>
    <scope>NUCLEOTIDE SEQUENCE [LARGE SCALE GENOMIC DNA]</scope>
    <source>
        <strain evidence="13">USDA-D6B2</strain>
    </source>
</reference>
<feature type="transmembrane region" description="Helical" evidence="10">
    <location>
        <begin position="138"/>
        <end position="157"/>
    </location>
</feature>
<dbReference type="GeneID" id="94195991"/>
<protein>
    <recommendedName>
        <fullName evidence="10">Palmitoyltransferase</fullName>
        <ecNumber evidence="10">2.3.1.225</ecNumber>
    </recommendedName>
</protein>
<dbReference type="PANTHER" id="PTHR22883">
    <property type="entry name" value="ZINC FINGER DHHC DOMAIN CONTAINING PROTEIN"/>
    <property type="match status" value="1"/>
</dbReference>
<dbReference type="RefSeq" id="XP_067716579.1">
    <property type="nucleotide sequence ID" value="XM_067860478.1"/>
</dbReference>
<keyword evidence="4 10" id="KW-1133">Transmembrane helix</keyword>
<dbReference type="AlphaFoldDB" id="A0AAV4LX83"/>
<dbReference type="Proteomes" id="UP001497744">
    <property type="component" value="Unassembled WGS sequence"/>
</dbReference>
<evidence type="ECO:0000259" key="12">
    <source>
        <dbReference type="Pfam" id="PF01529"/>
    </source>
</evidence>
<accession>A0AAV4LX83</accession>
<dbReference type="EMBL" id="BPLF01000003">
    <property type="protein sequence ID" value="GIX64510.1"/>
    <property type="molecule type" value="Genomic_DNA"/>
</dbReference>
<feature type="transmembrane region" description="Helical" evidence="10">
    <location>
        <begin position="292"/>
        <end position="312"/>
    </location>
</feature>
<keyword evidence="6" id="KW-0564">Palmitate</keyword>
<keyword evidence="3 10" id="KW-0812">Transmembrane</keyword>
<dbReference type="InterPro" id="IPR039859">
    <property type="entry name" value="PFA4/ZDH16/20/ERF2-like"/>
</dbReference>
<dbReference type="PANTHER" id="PTHR22883:SF43">
    <property type="entry name" value="PALMITOYLTRANSFERASE APP"/>
    <property type="match status" value="1"/>
</dbReference>
<dbReference type="EC" id="2.3.1.225" evidence="10"/>
<dbReference type="PROSITE" id="PS50216">
    <property type="entry name" value="DHHC"/>
    <property type="match status" value="1"/>
</dbReference>
<dbReference type="GO" id="GO:0005783">
    <property type="term" value="C:endoplasmic reticulum"/>
    <property type="evidence" value="ECO:0007669"/>
    <property type="project" value="TreeGrafter"/>
</dbReference>
<feature type="compositionally biased region" description="Basic and acidic residues" evidence="11">
    <location>
        <begin position="390"/>
        <end position="403"/>
    </location>
</feature>
<feature type="transmembrane region" description="Helical" evidence="10">
    <location>
        <begin position="114"/>
        <end position="132"/>
    </location>
</feature>
<feature type="domain" description="Palmitoyltransferase DHHC" evidence="12">
    <location>
        <begin position="202"/>
        <end position="322"/>
    </location>
</feature>
<dbReference type="InterPro" id="IPR001594">
    <property type="entry name" value="Palmitoyltrfase_DHHC"/>
</dbReference>
<evidence type="ECO:0000256" key="4">
    <source>
        <dbReference type="ARBA" id="ARBA00022989"/>
    </source>
</evidence>
<evidence type="ECO:0000256" key="3">
    <source>
        <dbReference type="ARBA" id="ARBA00022692"/>
    </source>
</evidence>
<gene>
    <name evidence="13" type="ORF">BcabD6B2_39450</name>
</gene>
<evidence type="ECO:0000256" key="5">
    <source>
        <dbReference type="ARBA" id="ARBA00023136"/>
    </source>
</evidence>
<organism evidence="13 14">
    <name type="scientific">Babesia caballi</name>
    <dbReference type="NCBI Taxonomy" id="5871"/>
    <lineage>
        <taxon>Eukaryota</taxon>
        <taxon>Sar</taxon>
        <taxon>Alveolata</taxon>
        <taxon>Apicomplexa</taxon>
        <taxon>Aconoidasida</taxon>
        <taxon>Piroplasmida</taxon>
        <taxon>Babesiidae</taxon>
        <taxon>Babesia</taxon>
    </lineage>
</organism>
<dbReference type="Pfam" id="PF01529">
    <property type="entry name" value="DHHC"/>
    <property type="match status" value="1"/>
</dbReference>
<sequence>MGLGPAKSHGEAPCGPSAGNPAEGHEGRSAGDDVEGACDNVAGCSRDRQRESTPPAAAMKCRSRLQCCGDTDLEEDYYAPTGFRLSVQRTVDGVRRVMQQIADNERLVRGFGTVMLYCPYVFFAASALWWYATNVSTVLAVIPTLLAAVSLGCFHVVSHANPGIIPKQADTYEAFDAIRMKRKYSHAAPCIELAIAGKFLRVKYCHTCNLYRPPRTVHCSVCDVCVHRFDHHCKWLGNCVGGNNYRPFYGFLVVTTVEAVLLLALSIARLVLVSHSTKEARSLAESSVLLGYIMLSGWFVAGLTVYHTYLVWVNKTTNEHLKALYVDYNPWDRGVVRNFLETVFAHTKTRLLRATATVAAPMYDPGRSVPRHLNAPYVVVRGQANDRRQAFDSGTSDRWEASHGPEGGVEDFGSAPEVGYETRAACAAAIEGDPPQQKWGEEFLV</sequence>
<evidence type="ECO:0000313" key="13">
    <source>
        <dbReference type="EMBL" id="GIX64510.1"/>
    </source>
</evidence>
<evidence type="ECO:0000256" key="10">
    <source>
        <dbReference type="RuleBase" id="RU079119"/>
    </source>
</evidence>
<evidence type="ECO:0000256" key="2">
    <source>
        <dbReference type="ARBA" id="ARBA00022679"/>
    </source>
</evidence>
<feature type="transmembrane region" description="Helical" evidence="10">
    <location>
        <begin position="248"/>
        <end position="272"/>
    </location>
</feature>